<feature type="region of interest" description="Disordered" evidence="1">
    <location>
        <begin position="111"/>
        <end position="140"/>
    </location>
</feature>
<accession>A0A504YYA0</accession>
<feature type="region of interest" description="Disordered" evidence="1">
    <location>
        <begin position="375"/>
        <end position="404"/>
    </location>
</feature>
<evidence type="ECO:0000256" key="1">
    <source>
        <dbReference type="SAM" id="MobiDB-lite"/>
    </source>
</evidence>
<dbReference type="STRING" id="46835.A0A504YYA0"/>
<proteinExistence type="predicted"/>
<dbReference type="AlphaFoldDB" id="A0A504YYA0"/>
<evidence type="ECO:0000313" key="2">
    <source>
        <dbReference type="EMBL" id="TPP66403.1"/>
    </source>
</evidence>
<comment type="caution">
    <text evidence="2">The sequence shown here is derived from an EMBL/GenBank/DDBJ whole genome shotgun (WGS) entry which is preliminary data.</text>
</comment>
<evidence type="ECO:0000313" key="3">
    <source>
        <dbReference type="Proteomes" id="UP000316759"/>
    </source>
</evidence>
<feature type="compositionally biased region" description="Low complexity" evidence="1">
    <location>
        <begin position="394"/>
        <end position="404"/>
    </location>
</feature>
<dbReference type="EMBL" id="SUNJ01001910">
    <property type="protein sequence ID" value="TPP66403.1"/>
    <property type="molecule type" value="Genomic_DNA"/>
</dbReference>
<keyword evidence="3" id="KW-1185">Reference proteome</keyword>
<dbReference type="OrthoDB" id="10516472at2759"/>
<feature type="non-terminal residue" evidence="2">
    <location>
        <position position="1"/>
    </location>
</feature>
<dbReference type="Proteomes" id="UP000316759">
    <property type="component" value="Unassembled WGS sequence"/>
</dbReference>
<sequence>LQPAVSADEDLTLTSLTHAPSTAAINPNSPLIQADTNASLGDGTDNPLADLNLSRCTTPISLIQPDSVDLTEFLAAATGDAAQDDDDTEINMDDLFLASAALDSPSAKSLSSLIGRKRPKPGQGELSFDGAPSPDADNSISLPDVCAEEVVSSDVSKGHPQDMIPVDTADLDHIDLDPISDCGSTDMDSVSHCSTRTACGRRVPSPLTTPSHQTNPSERELFGLPWEDKLMNCASGENDDNELNSSLNAGLLPSARVKSLTKNSLKSIKSRTSSRKNQQNTFIVGNEIIPAESAVPFANVSMGDLVQILQPALVPVPTMCPQTVSNTLSTDTIQVTETAPALARTMSSVSTRNSSPSDTVASASPPLIRSKFQPRPVKTLLPRTRASNSTGAKSSPANVATPSASVSSTTCMIPVLPLSTVAFAQPLVAATTHPITLTVPNVSASVSSQPIRGPVRPAVVRAPTVYKKIAPAPRRSARSVVRATPTGTLSDGSSQSAALVNFSAVKR</sequence>
<name>A0A504YYA0_FASGI</name>
<protein>
    <submittedName>
        <fullName evidence="2">Uncharacterized protein</fullName>
    </submittedName>
</protein>
<gene>
    <name evidence="2" type="ORF">FGIG_06893</name>
</gene>
<organism evidence="2 3">
    <name type="scientific">Fasciola gigantica</name>
    <name type="common">Giant liver fluke</name>
    <dbReference type="NCBI Taxonomy" id="46835"/>
    <lineage>
        <taxon>Eukaryota</taxon>
        <taxon>Metazoa</taxon>
        <taxon>Spiralia</taxon>
        <taxon>Lophotrochozoa</taxon>
        <taxon>Platyhelminthes</taxon>
        <taxon>Trematoda</taxon>
        <taxon>Digenea</taxon>
        <taxon>Plagiorchiida</taxon>
        <taxon>Echinostomata</taxon>
        <taxon>Echinostomatoidea</taxon>
        <taxon>Fasciolidae</taxon>
        <taxon>Fasciola</taxon>
    </lineage>
</organism>
<reference evidence="2 3" key="1">
    <citation type="submission" date="2019-04" db="EMBL/GenBank/DDBJ databases">
        <title>Annotation for the trematode Fasciola gigantica.</title>
        <authorList>
            <person name="Choi Y.-J."/>
        </authorList>
    </citation>
    <scope>NUCLEOTIDE SEQUENCE [LARGE SCALE GENOMIC DNA]</scope>
    <source>
        <strain evidence="2">Uganda_cow_1</strain>
    </source>
</reference>